<evidence type="ECO:0000313" key="2">
    <source>
        <dbReference type="EMBL" id="RRT85492.1"/>
    </source>
</evidence>
<dbReference type="EMBL" id="AMZH03000107">
    <property type="protein sequence ID" value="RRT85492.1"/>
    <property type="molecule type" value="Genomic_DNA"/>
</dbReference>
<sequence length="201" mass="22699">MPRTSSKLLHRQSLVVSIVANRTETLLDVLDGGSAFKTAESDLKRRLNREGLEDHGLRERSNNVRFKFTEEQDVMMVQLTTSQCVASTSPNGVMDSNYCNMLQASNWEHCIHRDPSVGPSHTRSTVKREREGRRGGRSMATEREKEREAELESAMYTNCLLLGLDPAVLGMGTGSPRDFDKVWPIFDSAQSRDFRKVCFPC</sequence>
<evidence type="ECO:0000313" key="3">
    <source>
        <dbReference type="Proteomes" id="UP000287651"/>
    </source>
</evidence>
<gene>
    <name evidence="2" type="ORF">B296_00009653</name>
</gene>
<proteinExistence type="predicted"/>
<organism evidence="2 3">
    <name type="scientific">Ensete ventricosum</name>
    <name type="common">Abyssinian banana</name>
    <name type="synonym">Musa ensete</name>
    <dbReference type="NCBI Taxonomy" id="4639"/>
    <lineage>
        <taxon>Eukaryota</taxon>
        <taxon>Viridiplantae</taxon>
        <taxon>Streptophyta</taxon>
        <taxon>Embryophyta</taxon>
        <taxon>Tracheophyta</taxon>
        <taxon>Spermatophyta</taxon>
        <taxon>Magnoliopsida</taxon>
        <taxon>Liliopsida</taxon>
        <taxon>Zingiberales</taxon>
        <taxon>Musaceae</taxon>
        <taxon>Ensete</taxon>
    </lineage>
</organism>
<dbReference type="GO" id="GO:0070652">
    <property type="term" value="C:HAUS complex"/>
    <property type="evidence" value="ECO:0007669"/>
    <property type="project" value="InterPro"/>
</dbReference>
<evidence type="ECO:0000256" key="1">
    <source>
        <dbReference type="SAM" id="MobiDB-lite"/>
    </source>
</evidence>
<dbReference type="PANTHER" id="PTHR16151:SF2">
    <property type="entry name" value="HAUS AUGMIN-LIKE COMPLEX SUBUNIT 6"/>
    <property type="match status" value="1"/>
</dbReference>
<feature type="region of interest" description="Disordered" evidence="1">
    <location>
        <begin position="114"/>
        <end position="145"/>
    </location>
</feature>
<dbReference type="InterPro" id="IPR026797">
    <property type="entry name" value="HAUS_6"/>
</dbReference>
<dbReference type="PANTHER" id="PTHR16151">
    <property type="entry name" value="HAUS AUGMIN-LIKE COMPLEX SUBUNIT 6"/>
    <property type="match status" value="1"/>
</dbReference>
<feature type="compositionally biased region" description="Basic and acidic residues" evidence="1">
    <location>
        <begin position="126"/>
        <end position="145"/>
    </location>
</feature>
<reference evidence="2 3" key="1">
    <citation type="journal article" date="2014" name="Agronomy (Basel)">
        <title>A Draft Genome Sequence for Ensete ventricosum, the Drought-Tolerant Tree Against Hunger.</title>
        <authorList>
            <person name="Harrison J."/>
            <person name="Moore K.A."/>
            <person name="Paszkiewicz K."/>
            <person name="Jones T."/>
            <person name="Grant M."/>
            <person name="Ambacheew D."/>
            <person name="Muzemil S."/>
            <person name="Studholme D.J."/>
        </authorList>
    </citation>
    <scope>NUCLEOTIDE SEQUENCE [LARGE SCALE GENOMIC DNA]</scope>
</reference>
<dbReference type="GO" id="GO:1990498">
    <property type="term" value="C:mitotic spindle microtubule"/>
    <property type="evidence" value="ECO:0007669"/>
    <property type="project" value="TreeGrafter"/>
</dbReference>
<name>A0A427BAH1_ENSVE</name>
<comment type="caution">
    <text evidence="2">The sequence shown here is derived from an EMBL/GenBank/DDBJ whole genome shotgun (WGS) entry which is preliminary data.</text>
</comment>
<dbReference type="Proteomes" id="UP000287651">
    <property type="component" value="Unassembled WGS sequence"/>
</dbReference>
<dbReference type="GO" id="GO:0051225">
    <property type="term" value="P:spindle assembly"/>
    <property type="evidence" value="ECO:0007669"/>
    <property type="project" value="InterPro"/>
</dbReference>
<dbReference type="AlphaFoldDB" id="A0A427BAH1"/>
<dbReference type="GO" id="GO:0008017">
    <property type="term" value="F:microtubule binding"/>
    <property type="evidence" value="ECO:0007669"/>
    <property type="project" value="TreeGrafter"/>
</dbReference>
<protein>
    <submittedName>
        <fullName evidence="2">Uncharacterized protein</fullName>
    </submittedName>
</protein>
<accession>A0A427BAH1</accession>